<dbReference type="EMBL" id="JAGIOI010000001">
    <property type="protein sequence ID" value="MBP2411574.1"/>
    <property type="molecule type" value="Genomic_DNA"/>
</dbReference>
<sequence>MNAPAPYVMHTEQGRSAFPPSHQRQRSNGGFSPNASAAMTAFPATPAQRPGVNSMQGRESAGHLDIANITCRGVGKSRCCLLPRRDPAAVWAMDFRSADTIDP</sequence>
<dbReference type="RefSeq" id="WP_209676782.1">
    <property type="nucleotide sequence ID" value="NZ_JAGIOI010000001.1"/>
</dbReference>
<organism evidence="2 3">
    <name type="scientific">Arthrobacter stackebrandtii</name>
    <dbReference type="NCBI Taxonomy" id="272161"/>
    <lineage>
        <taxon>Bacteria</taxon>
        <taxon>Bacillati</taxon>
        <taxon>Actinomycetota</taxon>
        <taxon>Actinomycetes</taxon>
        <taxon>Micrococcales</taxon>
        <taxon>Micrococcaceae</taxon>
        <taxon>Arthrobacter</taxon>
    </lineage>
</organism>
<evidence type="ECO:0000313" key="2">
    <source>
        <dbReference type="EMBL" id="MBP2411574.1"/>
    </source>
</evidence>
<protein>
    <submittedName>
        <fullName evidence="2">Uncharacterized protein</fullName>
    </submittedName>
</protein>
<keyword evidence="3" id="KW-1185">Reference proteome</keyword>
<gene>
    <name evidence="2" type="ORF">JOF48_000373</name>
</gene>
<comment type="caution">
    <text evidence="2">The sequence shown here is derived from an EMBL/GenBank/DDBJ whole genome shotgun (WGS) entry which is preliminary data.</text>
</comment>
<reference evidence="2 3" key="1">
    <citation type="submission" date="2021-03" db="EMBL/GenBank/DDBJ databases">
        <title>Sequencing the genomes of 1000 actinobacteria strains.</title>
        <authorList>
            <person name="Klenk H.-P."/>
        </authorList>
    </citation>
    <scope>NUCLEOTIDE SEQUENCE [LARGE SCALE GENOMIC DNA]</scope>
    <source>
        <strain evidence="2 3">DSM 16005</strain>
    </source>
</reference>
<feature type="region of interest" description="Disordered" evidence="1">
    <location>
        <begin position="1"/>
        <end position="59"/>
    </location>
</feature>
<accession>A0ABS4YS31</accession>
<evidence type="ECO:0000313" key="3">
    <source>
        <dbReference type="Proteomes" id="UP000711614"/>
    </source>
</evidence>
<name>A0ABS4YS31_9MICC</name>
<proteinExistence type="predicted"/>
<evidence type="ECO:0000256" key="1">
    <source>
        <dbReference type="SAM" id="MobiDB-lite"/>
    </source>
</evidence>
<dbReference type="Proteomes" id="UP000711614">
    <property type="component" value="Unassembled WGS sequence"/>
</dbReference>
<feature type="compositionally biased region" description="Polar residues" evidence="1">
    <location>
        <begin position="26"/>
        <end position="37"/>
    </location>
</feature>